<dbReference type="PROSITE" id="PS00595">
    <property type="entry name" value="AA_TRANSFER_CLASS_5"/>
    <property type="match status" value="1"/>
</dbReference>
<keyword evidence="3" id="KW-0663">Pyridoxal phosphate</keyword>
<name>A0A832TC57_9CREN</name>
<dbReference type="Proteomes" id="UP000646844">
    <property type="component" value="Unassembled WGS sequence"/>
</dbReference>
<dbReference type="PIRSF" id="PIRSF000524">
    <property type="entry name" value="SPT"/>
    <property type="match status" value="1"/>
</dbReference>
<dbReference type="EMBL" id="DUJO01000012">
    <property type="protein sequence ID" value="HII73239.1"/>
    <property type="molecule type" value="Genomic_DNA"/>
</dbReference>
<comment type="caution">
    <text evidence="7">The sequence shown here is derived from an EMBL/GenBank/DDBJ whole genome shotgun (WGS) entry which is preliminary data.</text>
</comment>
<dbReference type="InterPro" id="IPR000192">
    <property type="entry name" value="Aminotrans_V_dom"/>
</dbReference>
<dbReference type="OMA" id="GSDRVYH"/>
<accession>A0A832TC57</accession>
<dbReference type="RefSeq" id="WP_010979237.1">
    <property type="nucleotide sequence ID" value="NZ_BAABQO010000005.1"/>
</dbReference>
<reference evidence="7" key="1">
    <citation type="journal article" date="2020" name="bioRxiv">
        <title>A rank-normalized archaeal taxonomy based on genome phylogeny resolves widespread incomplete and uneven classifications.</title>
        <authorList>
            <person name="Rinke C."/>
            <person name="Chuvochina M."/>
            <person name="Mussig A.J."/>
            <person name="Chaumeil P.-A."/>
            <person name="Waite D.W."/>
            <person name="Whitman W.B."/>
            <person name="Parks D.H."/>
            <person name="Hugenholtz P."/>
        </authorList>
    </citation>
    <scope>NUCLEOTIDE SEQUENCE</scope>
    <source>
        <strain evidence="7">UBA8838</strain>
    </source>
</reference>
<keyword evidence="7" id="KW-0808">Transferase</keyword>
<comment type="similarity">
    <text evidence="2 4">Belongs to the class-V pyridoxal-phosphate-dependent aminotransferase family.</text>
</comment>
<dbReference type="GO" id="GO:0008453">
    <property type="term" value="F:alanine-glyoxylate transaminase activity"/>
    <property type="evidence" value="ECO:0007669"/>
    <property type="project" value="TreeGrafter"/>
</dbReference>
<dbReference type="GeneID" id="1459216"/>
<protein>
    <submittedName>
        <fullName evidence="7">Alanine--glyoxylate aminotransferase family protein</fullName>
    </submittedName>
</protein>
<dbReference type="InterPro" id="IPR015421">
    <property type="entry name" value="PyrdxlP-dep_Trfase_major"/>
</dbReference>
<evidence type="ECO:0000259" key="6">
    <source>
        <dbReference type="Pfam" id="PF00266"/>
    </source>
</evidence>
<dbReference type="InterPro" id="IPR015424">
    <property type="entry name" value="PyrdxlP-dep_Trfase"/>
</dbReference>
<comment type="cofactor">
    <cofactor evidence="1 5">
        <name>pyridoxal 5'-phosphate</name>
        <dbReference type="ChEBI" id="CHEBI:597326"/>
    </cofactor>
</comment>
<dbReference type="PANTHER" id="PTHR21152">
    <property type="entry name" value="AMINOTRANSFERASE CLASS V"/>
    <property type="match status" value="1"/>
</dbReference>
<proteinExistence type="inferred from homology"/>
<organism evidence="7 8">
    <name type="scientific">Sulfurisphaera tokodaii</name>
    <dbReference type="NCBI Taxonomy" id="111955"/>
    <lineage>
        <taxon>Archaea</taxon>
        <taxon>Thermoproteota</taxon>
        <taxon>Thermoprotei</taxon>
        <taxon>Sulfolobales</taxon>
        <taxon>Sulfolobaceae</taxon>
        <taxon>Sulfurisphaera</taxon>
    </lineage>
</organism>
<evidence type="ECO:0000313" key="7">
    <source>
        <dbReference type="EMBL" id="HII73239.1"/>
    </source>
</evidence>
<feature type="domain" description="Aminotransferase class V" evidence="6">
    <location>
        <begin position="22"/>
        <end position="314"/>
    </location>
</feature>
<dbReference type="SUPFAM" id="SSF53383">
    <property type="entry name" value="PLP-dependent transferases"/>
    <property type="match status" value="1"/>
</dbReference>
<keyword evidence="7" id="KW-0032">Aminotransferase</keyword>
<gene>
    <name evidence="7" type="ORF">HA332_02305</name>
</gene>
<dbReference type="GO" id="GO:0004760">
    <property type="term" value="F:L-serine-pyruvate transaminase activity"/>
    <property type="evidence" value="ECO:0007669"/>
    <property type="project" value="TreeGrafter"/>
</dbReference>
<evidence type="ECO:0000256" key="4">
    <source>
        <dbReference type="RuleBase" id="RU004075"/>
    </source>
</evidence>
<dbReference type="InterPro" id="IPR024169">
    <property type="entry name" value="SP_NH2Trfase/AEP_transaminase"/>
</dbReference>
<dbReference type="InterPro" id="IPR015422">
    <property type="entry name" value="PyrdxlP-dep_Trfase_small"/>
</dbReference>
<dbReference type="Pfam" id="PF00266">
    <property type="entry name" value="Aminotran_5"/>
    <property type="match status" value="1"/>
</dbReference>
<dbReference type="GO" id="GO:0019265">
    <property type="term" value="P:glycine biosynthetic process, by transamination of glyoxylate"/>
    <property type="evidence" value="ECO:0007669"/>
    <property type="project" value="TreeGrafter"/>
</dbReference>
<dbReference type="InterPro" id="IPR020578">
    <property type="entry name" value="Aminotrans_V_PyrdxlP_BS"/>
</dbReference>
<dbReference type="Gene3D" id="3.90.1150.10">
    <property type="entry name" value="Aspartate Aminotransferase, domain 1"/>
    <property type="match status" value="1"/>
</dbReference>
<sequence>MLLIPGPVEVPRSVREASTLVVNHRSEKFREIVRKLESLMNKHFSASRTALLTGSGTLAVEAMVYSLIKPNEKVISFPYGEFGNRLVDSLRRRGAQVKVYEKKIGEIFSIDEIKKALDENKDATAVALVHNETSSGMAFRNLEDVVSEVKRRGLKLLVDSVSGFAAYKLLVNEWKIDAVATGSQKALASVPGMSFVALSDDGIEEIQGESLPSYLDISLHLKFQDKGETPFTPAVGVFNASLRAAELLEIEGIENRWKRHEACARFVREVLSSYGFLLFGNENNFSNTVVAGVPPIPDYRKKLLNEFNIEISGGMGELKEKIVRIGLLGVVDSRAVNKLLEATAKLLDKNYDYLPPRECKLPELLEKEVEWS</sequence>
<evidence type="ECO:0000256" key="2">
    <source>
        <dbReference type="ARBA" id="ARBA00009236"/>
    </source>
</evidence>
<evidence type="ECO:0000313" key="8">
    <source>
        <dbReference type="Proteomes" id="UP000646844"/>
    </source>
</evidence>
<evidence type="ECO:0000256" key="5">
    <source>
        <dbReference type="RuleBase" id="RU004504"/>
    </source>
</evidence>
<dbReference type="PANTHER" id="PTHR21152:SF39">
    <property type="entry name" value="SOLUBLE HYDROGENASE, SMALL SUBUNIT"/>
    <property type="match status" value="1"/>
</dbReference>
<dbReference type="Gene3D" id="3.40.640.10">
    <property type="entry name" value="Type I PLP-dependent aspartate aminotransferase-like (Major domain)"/>
    <property type="match status" value="1"/>
</dbReference>
<dbReference type="AlphaFoldDB" id="A0A832TC57"/>
<evidence type="ECO:0000256" key="1">
    <source>
        <dbReference type="ARBA" id="ARBA00001933"/>
    </source>
</evidence>
<evidence type="ECO:0000256" key="3">
    <source>
        <dbReference type="ARBA" id="ARBA00022898"/>
    </source>
</evidence>